<dbReference type="PANTHER" id="PTHR35524:SF1">
    <property type="entry name" value="ALPHA-ACETOLACTATE DECARBOXYLASE"/>
    <property type="match status" value="1"/>
</dbReference>
<dbReference type="Pfam" id="PF03306">
    <property type="entry name" value="AAL_decarboxy"/>
    <property type="match status" value="1"/>
</dbReference>
<evidence type="ECO:0000256" key="2">
    <source>
        <dbReference type="ARBA" id="ARBA00005170"/>
    </source>
</evidence>
<keyword evidence="7" id="KW-0005">Acetoin biosynthesis</keyword>
<dbReference type="NCBIfam" id="TIGR01252">
    <property type="entry name" value="acetolac_decarb"/>
    <property type="match status" value="1"/>
</dbReference>
<dbReference type="RefSeq" id="XP_022499706.1">
    <property type="nucleotide sequence ID" value="XM_022644402.1"/>
</dbReference>
<keyword evidence="8" id="KW-0456">Lyase</keyword>
<dbReference type="CDD" id="cd17299">
    <property type="entry name" value="acetolactate_decarboxylase"/>
    <property type="match status" value="1"/>
</dbReference>
<dbReference type="UniPathway" id="UPA00626">
    <property type="reaction ID" value="UER00678"/>
</dbReference>
<evidence type="ECO:0000313" key="10">
    <source>
        <dbReference type="Proteomes" id="UP000185904"/>
    </source>
</evidence>
<gene>
    <name evidence="9" type="ORF">AYO20_06111</name>
</gene>
<organism evidence="9 10">
    <name type="scientific">Fonsecaea nubica</name>
    <dbReference type="NCBI Taxonomy" id="856822"/>
    <lineage>
        <taxon>Eukaryota</taxon>
        <taxon>Fungi</taxon>
        <taxon>Dikarya</taxon>
        <taxon>Ascomycota</taxon>
        <taxon>Pezizomycotina</taxon>
        <taxon>Eurotiomycetes</taxon>
        <taxon>Chaetothyriomycetidae</taxon>
        <taxon>Chaetothyriales</taxon>
        <taxon>Herpotrichiellaceae</taxon>
        <taxon>Fonsecaea</taxon>
    </lineage>
</organism>
<dbReference type="Proteomes" id="UP000185904">
    <property type="component" value="Unassembled WGS sequence"/>
</dbReference>
<dbReference type="Gene3D" id="3.30.1330.80">
    <property type="entry name" value="Hypothetical protein, similar to alpha- acetolactate decarboxylase, domain 2"/>
    <property type="match status" value="2"/>
</dbReference>
<comment type="caution">
    <text evidence="9">The sequence shown here is derived from an EMBL/GenBank/DDBJ whole genome shotgun (WGS) entry which is preliminary data.</text>
</comment>
<dbReference type="PIRSF" id="PIRSF001332">
    <property type="entry name" value="Acetolac_decarb"/>
    <property type="match status" value="1"/>
</dbReference>
<accession>A0A178CZT7</accession>
<dbReference type="GO" id="GO:0045151">
    <property type="term" value="P:acetoin biosynthetic process"/>
    <property type="evidence" value="ECO:0007669"/>
    <property type="project" value="UniProtKB-KW"/>
</dbReference>
<comment type="pathway">
    <text evidence="2">Polyol metabolism; (R,R)-butane-2,3-diol biosynthesis; (R,R)-butane-2,3-diol from pyruvate: step 2/3.</text>
</comment>
<evidence type="ECO:0000256" key="4">
    <source>
        <dbReference type="ARBA" id="ARBA00013204"/>
    </source>
</evidence>
<dbReference type="AlphaFoldDB" id="A0A178CZT7"/>
<dbReference type="InterPro" id="IPR005128">
    <property type="entry name" value="Acetolactate_a_deCO2ase"/>
</dbReference>
<keyword evidence="6" id="KW-0210">Decarboxylase</keyword>
<evidence type="ECO:0000256" key="1">
    <source>
        <dbReference type="ARBA" id="ARBA00001784"/>
    </source>
</evidence>
<dbReference type="GO" id="GO:0047605">
    <property type="term" value="F:acetolactate decarboxylase activity"/>
    <property type="evidence" value="ECO:0007669"/>
    <property type="project" value="UniProtKB-EC"/>
</dbReference>
<evidence type="ECO:0000313" key="9">
    <source>
        <dbReference type="EMBL" id="OAL34694.1"/>
    </source>
</evidence>
<dbReference type="SUPFAM" id="SSF117856">
    <property type="entry name" value="AF0104/ALDC/Ptd012-like"/>
    <property type="match status" value="1"/>
</dbReference>
<reference evidence="9 10" key="1">
    <citation type="submission" date="2016-03" db="EMBL/GenBank/DDBJ databases">
        <title>The draft genome sequence of Fonsecaea nubica causative agent of cutaneous subcutaneous infection in human host.</title>
        <authorList>
            <person name="Costa F."/>
            <person name="Sybren D.H."/>
            <person name="Raittz R.T."/>
            <person name="Weiss V.A."/>
            <person name="Leao A.C."/>
            <person name="Gomes R."/>
            <person name="De Souza E.M."/>
            <person name="Pedrosa F.O."/>
            <person name="Steffens M.B."/>
            <person name="Bombassaro A."/>
            <person name="Tadra-Sfeir M.Z."/>
            <person name="Moreno L.F."/>
            <person name="Najafzadeh M.J."/>
            <person name="Felipe M.S."/>
            <person name="Teixeira M."/>
            <person name="Sun J."/>
            <person name="Xi L."/>
            <person name="Castro M.A."/>
            <person name="Vicente V.A."/>
        </authorList>
    </citation>
    <scope>NUCLEOTIDE SEQUENCE [LARGE SCALE GENOMIC DNA]</scope>
    <source>
        <strain evidence="9 10">CBS 269.64</strain>
    </source>
</reference>
<evidence type="ECO:0000256" key="8">
    <source>
        <dbReference type="ARBA" id="ARBA00023239"/>
    </source>
</evidence>
<dbReference type="EMBL" id="LVCJ01000037">
    <property type="protein sequence ID" value="OAL34694.1"/>
    <property type="molecule type" value="Genomic_DNA"/>
</dbReference>
<keyword evidence="10" id="KW-1185">Reference proteome</keyword>
<dbReference type="OrthoDB" id="509395at2759"/>
<comment type="catalytic activity">
    <reaction evidence="1">
        <text>(2S)-2-acetolactate + H(+) = (R)-acetoin + CO2</text>
        <dbReference type="Rhea" id="RHEA:21580"/>
        <dbReference type="ChEBI" id="CHEBI:15378"/>
        <dbReference type="ChEBI" id="CHEBI:15686"/>
        <dbReference type="ChEBI" id="CHEBI:16526"/>
        <dbReference type="ChEBI" id="CHEBI:58476"/>
        <dbReference type="EC" id="4.1.1.5"/>
    </reaction>
</comment>
<sequence>MAINEIYQYSLVNALMSGISDTGITATQLLTKGNQGLGTFVHMDGELLLLDGAVYQLQAEGRVRVASPDAQIPYAAATHFRSQRTVTGVRLESKDAVDAVIMHRQDGNASAPVAAIENLFVSYRIEGVFQHLKCRTVKGQEYVGQPLSELGKTQFVAEYREVEGTIVGFRSPPAWQGFFVAGEHMHFIDRDRKIGGHVLELQADEVNMGIAVVNNIHIELPTSDKFNSTVMSTDDVGLKSVEG</sequence>
<protein>
    <recommendedName>
        <fullName evidence="5">Alpha-acetolactate decarboxylase</fullName>
        <ecNumber evidence="4">4.1.1.5</ecNumber>
    </recommendedName>
</protein>
<name>A0A178CZT7_9EURO</name>
<evidence type="ECO:0000256" key="5">
    <source>
        <dbReference type="ARBA" id="ARBA00020164"/>
    </source>
</evidence>
<evidence type="ECO:0000256" key="7">
    <source>
        <dbReference type="ARBA" id="ARBA00023061"/>
    </source>
</evidence>
<evidence type="ECO:0000256" key="3">
    <source>
        <dbReference type="ARBA" id="ARBA00007106"/>
    </source>
</evidence>
<evidence type="ECO:0000256" key="6">
    <source>
        <dbReference type="ARBA" id="ARBA00022793"/>
    </source>
</evidence>
<proteinExistence type="inferred from homology"/>
<comment type="similarity">
    <text evidence="3">Belongs to the alpha-acetolactate decarboxylase family.</text>
</comment>
<dbReference type="GeneID" id="34589526"/>
<dbReference type="EC" id="4.1.1.5" evidence="4"/>
<dbReference type="PANTHER" id="PTHR35524">
    <property type="entry name" value="ALPHA-ACETOLACTATE DECARBOXYLASE"/>
    <property type="match status" value="1"/>
</dbReference>